<protein>
    <submittedName>
        <fullName evidence="1">Uncharacterized protein</fullName>
    </submittedName>
</protein>
<evidence type="ECO:0000313" key="2">
    <source>
        <dbReference type="Proteomes" id="UP000886887"/>
    </source>
</evidence>
<organism evidence="1 2">
    <name type="scientific">Candidatus Onthenecus intestinigallinarum</name>
    <dbReference type="NCBI Taxonomy" id="2840875"/>
    <lineage>
        <taxon>Bacteria</taxon>
        <taxon>Bacillati</taxon>
        <taxon>Bacillota</taxon>
        <taxon>Clostridia</taxon>
        <taxon>Eubacteriales</taxon>
        <taxon>Candidatus Onthenecus</taxon>
    </lineage>
</organism>
<comment type="caution">
    <text evidence="1">The sequence shown here is derived from an EMBL/GenBank/DDBJ whole genome shotgun (WGS) entry which is preliminary data.</text>
</comment>
<reference evidence="1" key="2">
    <citation type="journal article" date="2021" name="PeerJ">
        <title>Extensive microbial diversity within the chicken gut microbiome revealed by metagenomics and culture.</title>
        <authorList>
            <person name="Gilroy R."/>
            <person name="Ravi A."/>
            <person name="Getino M."/>
            <person name="Pursley I."/>
            <person name="Horton D.L."/>
            <person name="Alikhan N.F."/>
            <person name="Baker D."/>
            <person name="Gharbi K."/>
            <person name="Hall N."/>
            <person name="Watson M."/>
            <person name="Adriaenssens E.M."/>
            <person name="Foster-Nyarko E."/>
            <person name="Jarju S."/>
            <person name="Secka A."/>
            <person name="Antonio M."/>
            <person name="Oren A."/>
            <person name="Chaudhuri R.R."/>
            <person name="La Ragione R."/>
            <person name="Hildebrand F."/>
            <person name="Pallen M.J."/>
        </authorList>
    </citation>
    <scope>NUCLEOTIDE SEQUENCE</scope>
    <source>
        <strain evidence="1">ChiSxjej2B14-6234</strain>
    </source>
</reference>
<sequence>MQNPFESIQKIYPDRILAFAGNIPKDPAEFPSAMGKRRNPDTPCIGIAAPLWQ</sequence>
<dbReference type="AlphaFoldDB" id="A0A9D1CQQ6"/>
<reference evidence="1" key="1">
    <citation type="submission" date="2020-10" db="EMBL/GenBank/DDBJ databases">
        <authorList>
            <person name="Gilroy R."/>
        </authorList>
    </citation>
    <scope>NUCLEOTIDE SEQUENCE</scope>
    <source>
        <strain evidence="1">ChiSxjej2B14-6234</strain>
    </source>
</reference>
<evidence type="ECO:0000313" key="1">
    <source>
        <dbReference type="EMBL" id="HIQ71855.1"/>
    </source>
</evidence>
<dbReference type="Proteomes" id="UP000886887">
    <property type="component" value="Unassembled WGS sequence"/>
</dbReference>
<proteinExistence type="predicted"/>
<accession>A0A9D1CQQ6</accession>
<name>A0A9D1CQQ6_9FIRM</name>
<gene>
    <name evidence="1" type="ORF">IAB73_06600</name>
</gene>
<dbReference type="EMBL" id="DVFJ01000021">
    <property type="protein sequence ID" value="HIQ71855.1"/>
    <property type="molecule type" value="Genomic_DNA"/>
</dbReference>